<evidence type="ECO:0000313" key="1">
    <source>
        <dbReference type="EMBL" id="MFC5392829.1"/>
    </source>
</evidence>
<organism evidence="1 2">
    <name type="scientific">Bosea vestrisii</name>
    <dbReference type="NCBI Taxonomy" id="151416"/>
    <lineage>
        <taxon>Bacteria</taxon>
        <taxon>Pseudomonadati</taxon>
        <taxon>Pseudomonadota</taxon>
        <taxon>Alphaproteobacteria</taxon>
        <taxon>Hyphomicrobiales</taxon>
        <taxon>Boseaceae</taxon>
        <taxon>Bosea</taxon>
    </lineage>
</organism>
<dbReference type="EMBL" id="JBHSLV010000016">
    <property type="protein sequence ID" value="MFC5392829.1"/>
    <property type="molecule type" value="Genomic_DNA"/>
</dbReference>
<accession>A0ABW0HA22</accession>
<dbReference type="RefSeq" id="WP_377007674.1">
    <property type="nucleotide sequence ID" value="NZ_JBHSLV010000016.1"/>
</dbReference>
<gene>
    <name evidence="1" type="ORF">ACFPPC_09305</name>
</gene>
<comment type="caution">
    <text evidence="1">The sequence shown here is derived from an EMBL/GenBank/DDBJ whole genome shotgun (WGS) entry which is preliminary data.</text>
</comment>
<name>A0ABW0HA22_9HYPH</name>
<dbReference type="Proteomes" id="UP001596104">
    <property type="component" value="Unassembled WGS sequence"/>
</dbReference>
<sequence length="303" mass="33244">MAIAPIAELRTVDWTDQEFYAARAAWQSWVRSDAKLSMTARCVAFEISDRMGPDNNGSWPSQKFIGARLGCKERTVREAISELFDRGWLLARRGGFEGKNGELRKSGFRASYTYIMTVHPQVLAEVLASEQGRMVAYHEEVQSAPYRQKIAALLLSAKPAESCRVDRQKVAAHTGENPPLIPAESCRIIYPDNLSSEPVHGTSEERGLSEETIQDEALGVSDALDPVVDDARLHRDVHLALGGGDIDLGRMLAEAIGRQQVDRLKDRVRVDGVIGAADELSAAAARARRLLQSKAEGADHVVA</sequence>
<protein>
    <submittedName>
        <fullName evidence="1">Helix-turn-helix domain-containing protein</fullName>
    </submittedName>
</protein>
<keyword evidence="2" id="KW-1185">Reference proteome</keyword>
<reference evidence="2" key="1">
    <citation type="journal article" date="2019" name="Int. J. Syst. Evol. Microbiol.">
        <title>The Global Catalogue of Microorganisms (GCM) 10K type strain sequencing project: providing services to taxonomists for standard genome sequencing and annotation.</title>
        <authorList>
            <consortium name="The Broad Institute Genomics Platform"/>
            <consortium name="The Broad Institute Genome Sequencing Center for Infectious Disease"/>
            <person name="Wu L."/>
            <person name="Ma J."/>
        </authorList>
    </citation>
    <scope>NUCLEOTIDE SEQUENCE [LARGE SCALE GENOMIC DNA]</scope>
    <source>
        <strain evidence="2">CGMCC 1.16326</strain>
    </source>
</reference>
<dbReference type="Pfam" id="PF13730">
    <property type="entry name" value="HTH_36"/>
    <property type="match status" value="1"/>
</dbReference>
<evidence type="ECO:0000313" key="2">
    <source>
        <dbReference type="Proteomes" id="UP001596104"/>
    </source>
</evidence>
<proteinExistence type="predicted"/>